<dbReference type="RefSeq" id="WP_105530321.1">
    <property type="nucleotide sequence ID" value="NZ_PUGF01000002.1"/>
</dbReference>
<reference evidence="1 2" key="1">
    <citation type="submission" date="2018-02" db="EMBL/GenBank/DDBJ databases">
        <title>Solimicrobium silvestre gen. nov., sp. nov., isolated from alpine forest soil.</title>
        <authorList>
            <person name="Margesin R."/>
            <person name="Albuquerque L."/>
            <person name="Zhang D.-C."/>
            <person name="Froufe H.J.C."/>
            <person name="Severino R."/>
            <person name="Roxo I."/>
            <person name="Egas C."/>
            <person name="Da Costa M.S."/>
        </authorList>
    </citation>
    <scope>NUCLEOTIDE SEQUENCE [LARGE SCALE GENOMIC DNA]</scope>
    <source>
        <strain evidence="1 2">S20-91</strain>
    </source>
</reference>
<protein>
    <submittedName>
        <fullName evidence="1">Bacterial extracellular solute-binding protein</fullName>
    </submittedName>
</protein>
<evidence type="ECO:0000313" key="1">
    <source>
        <dbReference type="EMBL" id="PRC94604.1"/>
    </source>
</evidence>
<dbReference type="Pfam" id="PF13531">
    <property type="entry name" value="SBP_bac_11"/>
    <property type="match status" value="1"/>
</dbReference>
<dbReference type="EMBL" id="PUGF01000002">
    <property type="protein sequence ID" value="PRC94604.1"/>
    <property type="molecule type" value="Genomic_DNA"/>
</dbReference>
<dbReference type="Proteomes" id="UP000237839">
    <property type="component" value="Unassembled WGS sequence"/>
</dbReference>
<accession>A0A2S9H3N9</accession>
<organism evidence="1 2">
    <name type="scientific">Solimicrobium silvestre</name>
    <dbReference type="NCBI Taxonomy" id="2099400"/>
    <lineage>
        <taxon>Bacteria</taxon>
        <taxon>Pseudomonadati</taxon>
        <taxon>Pseudomonadota</taxon>
        <taxon>Betaproteobacteria</taxon>
        <taxon>Burkholderiales</taxon>
        <taxon>Oxalobacteraceae</taxon>
        <taxon>Solimicrobium</taxon>
    </lineage>
</organism>
<dbReference type="Gene3D" id="3.40.190.10">
    <property type="entry name" value="Periplasmic binding protein-like II"/>
    <property type="match status" value="1"/>
</dbReference>
<proteinExistence type="predicted"/>
<dbReference type="OrthoDB" id="9785015at2"/>
<sequence>MAIFFLKRLIANTFIQPRKRNFSWQVAGLVSVPLPDTLEVHPHYGLAILSENTDALRFSLFVLSAQGQAILARFGFLPIAP</sequence>
<name>A0A2S9H3N9_9BURK</name>
<dbReference type="SUPFAM" id="SSF53850">
    <property type="entry name" value="Periplasmic binding protein-like II"/>
    <property type="match status" value="1"/>
</dbReference>
<dbReference type="AlphaFoldDB" id="A0A2S9H3N9"/>
<comment type="caution">
    <text evidence="1">The sequence shown here is derived from an EMBL/GenBank/DDBJ whole genome shotgun (WGS) entry which is preliminary data.</text>
</comment>
<evidence type="ECO:0000313" key="2">
    <source>
        <dbReference type="Proteomes" id="UP000237839"/>
    </source>
</evidence>
<gene>
    <name evidence="1" type="ORF">S2091_0607</name>
</gene>
<keyword evidence="2" id="KW-1185">Reference proteome</keyword>